<dbReference type="GO" id="GO:0071038">
    <property type="term" value="P:TRAMP-dependent tRNA surveillance pathway"/>
    <property type="evidence" value="ECO:0007669"/>
    <property type="project" value="TreeGrafter"/>
</dbReference>
<evidence type="ECO:0000256" key="6">
    <source>
        <dbReference type="ARBA" id="ARBA00022835"/>
    </source>
</evidence>
<evidence type="ECO:0000256" key="8">
    <source>
        <dbReference type="ARBA" id="ARBA00023242"/>
    </source>
</evidence>
<keyword evidence="6" id="KW-0271">Exosome</keyword>
<dbReference type="GO" id="GO:0034473">
    <property type="term" value="P:U1 snRNA 3'-end processing"/>
    <property type="evidence" value="ECO:0007669"/>
    <property type="project" value="TreeGrafter"/>
</dbReference>
<dbReference type="GO" id="GO:0000176">
    <property type="term" value="C:nuclear exosome (RNase complex)"/>
    <property type="evidence" value="ECO:0007669"/>
    <property type="project" value="TreeGrafter"/>
</dbReference>
<evidence type="ECO:0000256" key="9">
    <source>
        <dbReference type="ARBA" id="ARBA00030617"/>
    </source>
</evidence>
<reference evidence="11 12" key="1">
    <citation type="journal article" date="2007" name="Proc. Natl. Acad. Sci. U.S.A.">
        <title>Genome sequencing and comparative analysis of Saccharomyces cerevisiae strain YJM789.</title>
        <authorList>
            <person name="Wei W."/>
            <person name="McCusker J.H."/>
            <person name="Hyman R.W."/>
            <person name="Jones T."/>
            <person name="Ning Y."/>
            <person name="Cao Z."/>
            <person name="Gu Z."/>
            <person name="Bruno D."/>
            <person name="Miranda M."/>
            <person name="Nguyen M."/>
            <person name="Wilhelmy J."/>
            <person name="Komp C."/>
            <person name="Tamse R."/>
            <person name="Wang X."/>
            <person name="Jia P."/>
            <person name="Luedi P."/>
            <person name="Oefner P.J."/>
            <person name="David L."/>
            <person name="Dietrich F.S."/>
            <person name="Li Y."/>
            <person name="Davis R.W."/>
            <person name="Steinmetz L.M."/>
        </authorList>
    </citation>
    <scope>NUCLEOTIDE SEQUENCE [LARGE SCALE GENOMIC DNA]</scope>
    <source>
        <strain evidence="11 12">YJM789</strain>
    </source>
</reference>
<keyword evidence="4" id="KW-0963">Cytoplasm</keyword>
<keyword evidence="7" id="KW-0694">RNA-binding</keyword>
<accession>A6ZTL6</accession>
<protein>
    <recommendedName>
        <fullName evidence="9">Ribosomal RNA-processing protein 43</fullName>
    </recommendedName>
</protein>
<organism evidence="11 12">
    <name type="scientific">Saccharomyces cerevisiae (strain YJM789)</name>
    <name type="common">Baker's yeast</name>
    <dbReference type="NCBI Taxonomy" id="307796"/>
    <lineage>
        <taxon>Eukaryota</taxon>
        <taxon>Fungi</taxon>
        <taxon>Dikarya</taxon>
        <taxon>Ascomycota</taxon>
        <taxon>Saccharomycotina</taxon>
        <taxon>Saccharomycetes</taxon>
        <taxon>Saccharomycetales</taxon>
        <taxon>Saccharomycetaceae</taxon>
        <taxon>Saccharomyces</taxon>
    </lineage>
</organism>
<evidence type="ECO:0000256" key="2">
    <source>
        <dbReference type="ARBA" id="ARBA00004604"/>
    </source>
</evidence>
<dbReference type="GO" id="GO:0071035">
    <property type="term" value="P:nuclear polyadenylation-dependent rRNA catabolic process"/>
    <property type="evidence" value="ECO:0007669"/>
    <property type="project" value="TreeGrafter"/>
</dbReference>
<keyword evidence="8" id="KW-0539">Nucleus</keyword>
<dbReference type="PANTHER" id="PTHR11097">
    <property type="entry name" value="EXOSOME COMPLEX EXONUCLEASE RIBOSOMAL RNA PROCESSING PROTEIN"/>
    <property type="match status" value="1"/>
</dbReference>
<dbReference type="FunFam" id="3.30.230.70:FF:000048">
    <property type="entry name" value="Exosome complex component RRP43"/>
    <property type="match status" value="1"/>
</dbReference>
<dbReference type="GO" id="GO:0034476">
    <property type="term" value="P:U5 snRNA 3'-end processing"/>
    <property type="evidence" value="ECO:0007669"/>
    <property type="project" value="TreeGrafter"/>
</dbReference>
<dbReference type="GO" id="GO:0016075">
    <property type="term" value="P:rRNA catabolic process"/>
    <property type="evidence" value="ECO:0007669"/>
    <property type="project" value="TreeGrafter"/>
</dbReference>
<comment type="similarity">
    <text evidence="3">Belongs to the RNase PH family.</text>
</comment>
<dbReference type="Pfam" id="PF01138">
    <property type="entry name" value="RNase_PH"/>
    <property type="match status" value="1"/>
</dbReference>
<evidence type="ECO:0000256" key="5">
    <source>
        <dbReference type="ARBA" id="ARBA00022552"/>
    </source>
</evidence>
<dbReference type="InterPro" id="IPR050590">
    <property type="entry name" value="Exosome_comp_Rrp42_subfam"/>
</dbReference>
<dbReference type="Proteomes" id="UP000007060">
    <property type="component" value="Unassembled WGS sequence"/>
</dbReference>
<dbReference type="GO" id="GO:0071028">
    <property type="term" value="P:nuclear mRNA surveillance"/>
    <property type="evidence" value="ECO:0007669"/>
    <property type="project" value="TreeGrafter"/>
</dbReference>
<dbReference type="SUPFAM" id="SSF54211">
    <property type="entry name" value="Ribosomal protein S5 domain 2-like"/>
    <property type="match status" value="1"/>
</dbReference>
<comment type="subcellular location">
    <subcellularLocation>
        <location evidence="1">Cytoplasm</location>
    </subcellularLocation>
    <subcellularLocation>
        <location evidence="2">Nucleus</location>
        <location evidence="2">Nucleolus</location>
    </subcellularLocation>
</comment>
<dbReference type="InterPro" id="IPR020568">
    <property type="entry name" value="Ribosomal_Su5_D2-typ_SF"/>
</dbReference>
<dbReference type="GO" id="GO:0035925">
    <property type="term" value="F:mRNA 3'-UTR AU-rich region binding"/>
    <property type="evidence" value="ECO:0007669"/>
    <property type="project" value="TreeGrafter"/>
</dbReference>
<proteinExistence type="inferred from homology"/>
<dbReference type="GO" id="GO:0005730">
    <property type="term" value="C:nucleolus"/>
    <property type="evidence" value="ECO:0007669"/>
    <property type="project" value="UniProtKB-SubCell"/>
</dbReference>
<dbReference type="GO" id="GO:0034475">
    <property type="term" value="P:U4 snRNA 3'-end processing"/>
    <property type="evidence" value="ECO:0007669"/>
    <property type="project" value="TreeGrafter"/>
</dbReference>
<dbReference type="HOGENOM" id="CLU_065411_0_0_1"/>
<dbReference type="GO" id="GO:0000467">
    <property type="term" value="P:exonucleolytic trimming to generate mature 3'-end of 5.8S rRNA from tricistronic rRNA transcript (SSU-rRNA, 5.8S rRNA, LSU-rRNA)"/>
    <property type="evidence" value="ECO:0007669"/>
    <property type="project" value="TreeGrafter"/>
</dbReference>
<evidence type="ECO:0000256" key="7">
    <source>
        <dbReference type="ARBA" id="ARBA00022884"/>
    </source>
</evidence>
<comment type="caution">
    <text evidence="11">The sequence shown here is derived from an EMBL/GenBank/DDBJ whole genome shotgun (WGS) entry which is preliminary data.</text>
</comment>
<dbReference type="Gene3D" id="3.30.230.70">
    <property type="entry name" value="GHMP Kinase, N-terminal domain"/>
    <property type="match status" value="1"/>
</dbReference>
<evidence type="ECO:0000256" key="1">
    <source>
        <dbReference type="ARBA" id="ARBA00004496"/>
    </source>
</evidence>
<dbReference type="PANTHER" id="PTHR11097:SF9">
    <property type="entry name" value="EXOSOME COMPLEX COMPONENT RRP43"/>
    <property type="match status" value="1"/>
</dbReference>
<dbReference type="OrthoDB" id="45882at2759"/>
<dbReference type="GO" id="GO:0000177">
    <property type="term" value="C:cytoplasmic exosome (RNase complex)"/>
    <property type="evidence" value="ECO:0007669"/>
    <property type="project" value="UniProtKB-ARBA"/>
</dbReference>
<evidence type="ECO:0000259" key="10">
    <source>
        <dbReference type="Pfam" id="PF01138"/>
    </source>
</evidence>
<keyword evidence="5" id="KW-0698">rRNA processing</keyword>
<evidence type="ECO:0000313" key="11">
    <source>
        <dbReference type="EMBL" id="EDN62155.1"/>
    </source>
</evidence>
<dbReference type="AlphaFoldDB" id="A6ZTL6"/>
<evidence type="ECO:0000256" key="4">
    <source>
        <dbReference type="ARBA" id="ARBA00022490"/>
    </source>
</evidence>
<gene>
    <name evidence="11" type="primary">RRP43</name>
    <name evidence="11" type="ORF">SCY_0609</name>
</gene>
<name>A6ZTL6_YEAS7</name>
<dbReference type="EMBL" id="AAFW02000089">
    <property type="protein sequence ID" value="EDN62155.1"/>
    <property type="molecule type" value="Genomic_DNA"/>
</dbReference>
<feature type="domain" description="Exoribonuclease phosphorolytic" evidence="10">
    <location>
        <begin position="48"/>
        <end position="244"/>
    </location>
</feature>
<sequence length="394" mass="44027">MAESTTLETIEIHPITFPPEVLARISPELSLQRHLSLGIRPCLRKYEEFRDVAIENNTLSRYADAGNIDTKNNILGSNVLKSGKTIVITSITGGIIEETSASIKDLDDFGEEELFEVTKEEDIIANYASVYPVVEVERGRVGACTDEEMTISQKLHDSILHSRILPKKALKVKAGVRSANEDGTFSVLYPDELEDDTLNETNLKMKRKWSYVLYAKIVVLSRTGPVFDLCWNSLMYALQSVKLPRAFIDERASDLRMTIRTRGRSATIRETYEIICDQTKSVPLMINAKNIAFASNYGIVELDPECQLQNSDNSEEEEVDIDMDKLNTVLIADLDTEAEETSIHSTISILAAPSGNYKQLTLVGGGAKITPEMIKRSLLLSRVRADDLSTRFNI</sequence>
<evidence type="ECO:0000313" key="12">
    <source>
        <dbReference type="Proteomes" id="UP000007060"/>
    </source>
</evidence>
<dbReference type="CDD" id="cd11358">
    <property type="entry name" value="RNase_PH"/>
    <property type="match status" value="1"/>
</dbReference>
<dbReference type="InterPro" id="IPR001247">
    <property type="entry name" value="ExoRNase_PH_dom1"/>
</dbReference>
<evidence type="ECO:0000256" key="3">
    <source>
        <dbReference type="ARBA" id="ARBA00006678"/>
    </source>
</evidence>
<dbReference type="InterPro" id="IPR027408">
    <property type="entry name" value="PNPase/RNase_PH_dom_sf"/>
</dbReference>